<accession>A0A1M7ZKY3</accession>
<dbReference type="Pfam" id="PF00392">
    <property type="entry name" value="GntR"/>
    <property type="match status" value="1"/>
</dbReference>
<dbReference type="Gene3D" id="1.20.120.530">
    <property type="entry name" value="GntR ligand-binding domain-like"/>
    <property type="match status" value="1"/>
</dbReference>
<dbReference type="PANTHER" id="PTHR43537">
    <property type="entry name" value="TRANSCRIPTIONAL REGULATOR, GNTR FAMILY"/>
    <property type="match status" value="1"/>
</dbReference>
<evidence type="ECO:0000313" key="5">
    <source>
        <dbReference type="EMBL" id="SHO65472.1"/>
    </source>
</evidence>
<feature type="domain" description="HTH gntR-type" evidence="4">
    <location>
        <begin position="13"/>
        <end position="80"/>
    </location>
</feature>
<dbReference type="EMBL" id="FRXO01000004">
    <property type="protein sequence ID" value="SHO65472.1"/>
    <property type="molecule type" value="Genomic_DNA"/>
</dbReference>
<evidence type="ECO:0000256" key="2">
    <source>
        <dbReference type="ARBA" id="ARBA00023125"/>
    </source>
</evidence>
<dbReference type="STRING" id="1123029.SAMN02745172_02117"/>
<dbReference type="GO" id="GO:0003700">
    <property type="term" value="F:DNA-binding transcription factor activity"/>
    <property type="evidence" value="ECO:0007669"/>
    <property type="project" value="InterPro"/>
</dbReference>
<sequence length="236" mass="25720">MARVNLQIAKQSATLRGQVEEKLRLAISDGVFKPGERLIERELCESLGVSRTSVREALRQLEAEGLITSVPHRGPVVSTMSVDEAEQLYALRALLEGYAGQRCAELATASFKQRLREAVETFAQAAASGERRALVVAKAKFYDLLMEGSGNAFVKQTLTSLHNRINMLRFTSMTQPGRLDRSVAEIRDIVAAIEAGDGARAGEACRHHIEEAAKVALSYLRRVQPGETDGAEAALT</sequence>
<proteinExistence type="predicted"/>
<evidence type="ECO:0000313" key="6">
    <source>
        <dbReference type="Proteomes" id="UP000186406"/>
    </source>
</evidence>
<dbReference type="PROSITE" id="PS50949">
    <property type="entry name" value="HTH_GNTR"/>
    <property type="match status" value="1"/>
</dbReference>
<evidence type="ECO:0000259" key="4">
    <source>
        <dbReference type="PROSITE" id="PS50949"/>
    </source>
</evidence>
<keyword evidence="2 5" id="KW-0238">DNA-binding</keyword>
<evidence type="ECO:0000256" key="1">
    <source>
        <dbReference type="ARBA" id="ARBA00023015"/>
    </source>
</evidence>
<dbReference type="InterPro" id="IPR000485">
    <property type="entry name" value="AsnC-type_HTH_dom"/>
</dbReference>
<reference evidence="5 6" key="1">
    <citation type="submission" date="2016-12" db="EMBL/GenBank/DDBJ databases">
        <authorList>
            <person name="Song W.-J."/>
            <person name="Kurnit D.M."/>
        </authorList>
    </citation>
    <scope>NUCLEOTIDE SEQUENCE [LARGE SCALE GENOMIC DNA]</scope>
    <source>
        <strain evidence="5 6">DSM 19599</strain>
    </source>
</reference>
<keyword evidence="6" id="KW-1185">Reference proteome</keyword>
<dbReference type="Pfam" id="PF07729">
    <property type="entry name" value="FCD"/>
    <property type="match status" value="1"/>
</dbReference>
<name>A0A1M7ZKY3_9HYPH</name>
<dbReference type="CDD" id="cd07377">
    <property type="entry name" value="WHTH_GntR"/>
    <property type="match status" value="1"/>
</dbReference>
<dbReference type="InterPro" id="IPR036388">
    <property type="entry name" value="WH-like_DNA-bd_sf"/>
</dbReference>
<dbReference type="PRINTS" id="PR00035">
    <property type="entry name" value="HTHGNTR"/>
</dbReference>
<dbReference type="SMART" id="SM00345">
    <property type="entry name" value="HTH_GNTR"/>
    <property type="match status" value="1"/>
</dbReference>
<dbReference type="PANTHER" id="PTHR43537:SF24">
    <property type="entry name" value="GLUCONATE OPERON TRANSCRIPTIONAL REPRESSOR"/>
    <property type="match status" value="1"/>
</dbReference>
<dbReference type="Proteomes" id="UP000186406">
    <property type="component" value="Unassembled WGS sequence"/>
</dbReference>
<dbReference type="PRINTS" id="PR00033">
    <property type="entry name" value="HTHASNC"/>
</dbReference>
<dbReference type="Gene3D" id="1.10.10.10">
    <property type="entry name" value="Winged helix-like DNA-binding domain superfamily/Winged helix DNA-binding domain"/>
    <property type="match status" value="1"/>
</dbReference>
<dbReference type="SUPFAM" id="SSF46785">
    <property type="entry name" value="Winged helix' DNA-binding domain"/>
    <property type="match status" value="1"/>
</dbReference>
<dbReference type="SUPFAM" id="SSF48008">
    <property type="entry name" value="GntR ligand-binding domain-like"/>
    <property type="match status" value="1"/>
</dbReference>
<dbReference type="InterPro" id="IPR036390">
    <property type="entry name" value="WH_DNA-bd_sf"/>
</dbReference>
<dbReference type="GO" id="GO:0043565">
    <property type="term" value="F:sequence-specific DNA binding"/>
    <property type="evidence" value="ECO:0007669"/>
    <property type="project" value="InterPro"/>
</dbReference>
<dbReference type="InterPro" id="IPR008920">
    <property type="entry name" value="TF_FadR/GntR_C"/>
</dbReference>
<dbReference type="OrthoDB" id="7846328at2"/>
<organism evidence="5 6">
    <name type="scientific">Pseudoxanthobacter soli DSM 19599</name>
    <dbReference type="NCBI Taxonomy" id="1123029"/>
    <lineage>
        <taxon>Bacteria</taxon>
        <taxon>Pseudomonadati</taxon>
        <taxon>Pseudomonadota</taxon>
        <taxon>Alphaproteobacteria</taxon>
        <taxon>Hyphomicrobiales</taxon>
        <taxon>Segnochrobactraceae</taxon>
        <taxon>Pseudoxanthobacter</taxon>
    </lineage>
</organism>
<keyword evidence="1" id="KW-0805">Transcription regulation</keyword>
<gene>
    <name evidence="5" type="ORF">SAMN02745172_02117</name>
</gene>
<evidence type="ECO:0000256" key="3">
    <source>
        <dbReference type="ARBA" id="ARBA00023163"/>
    </source>
</evidence>
<dbReference type="RefSeq" id="WP_073628448.1">
    <property type="nucleotide sequence ID" value="NZ_FRXO01000004.1"/>
</dbReference>
<dbReference type="InterPro" id="IPR000524">
    <property type="entry name" value="Tscrpt_reg_HTH_GntR"/>
</dbReference>
<dbReference type="AlphaFoldDB" id="A0A1M7ZKY3"/>
<dbReference type="InterPro" id="IPR011711">
    <property type="entry name" value="GntR_C"/>
</dbReference>
<protein>
    <submittedName>
        <fullName evidence="5">DNA-binding transcriptional regulator, GntR family</fullName>
    </submittedName>
</protein>
<dbReference type="SMART" id="SM00895">
    <property type="entry name" value="FCD"/>
    <property type="match status" value="1"/>
</dbReference>
<keyword evidence="3" id="KW-0804">Transcription</keyword>